<keyword evidence="2" id="KW-1185">Reference proteome</keyword>
<name>A0A0G4P8X9_PENC3</name>
<accession>A0A0G4P8X9</accession>
<dbReference type="Proteomes" id="UP000053732">
    <property type="component" value="Unassembled WGS sequence"/>
</dbReference>
<sequence length="87" mass="9913">MSIRTWSGSKMPTVSAGLHQFLRRSFVPKTKATIHELESNLQEAMEGTIESIAIVSRYTHIFSNIHPFINSKGRLADRLLPRMKCEI</sequence>
<evidence type="ECO:0000313" key="2">
    <source>
        <dbReference type="Proteomes" id="UP000053732"/>
    </source>
</evidence>
<reference evidence="1 2" key="1">
    <citation type="journal article" date="2014" name="Nat. Commun.">
        <title>Multiple recent horizontal transfers of a large genomic region in cheese making fungi.</title>
        <authorList>
            <person name="Cheeseman K."/>
            <person name="Ropars J."/>
            <person name="Renault P."/>
            <person name="Dupont J."/>
            <person name="Gouzy J."/>
            <person name="Branca A."/>
            <person name="Abraham A.L."/>
            <person name="Ceppi M."/>
            <person name="Conseiller E."/>
            <person name="Debuchy R."/>
            <person name="Malagnac F."/>
            <person name="Goarin A."/>
            <person name="Silar P."/>
            <person name="Lacoste S."/>
            <person name="Sallet E."/>
            <person name="Bensimon A."/>
            <person name="Giraud T."/>
            <person name="Brygoo Y."/>
        </authorList>
    </citation>
    <scope>NUCLEOTIDE SEQUENCE [LARGE SCALE GENOMIC DNA]</scope>
    <source>
        <strain evidence="2">FM 013</strain>
    </source>
</reference>
<dbReference type="EMBL" id="HG793141">
    <property type="protein sequence ID" value="CRL22765.1"/>
    <property type="molecule type" value="Genomic_DNA"/>
</dbReference>
<gene>
    <name evidence="1" type="ORF">PCAMFM013_S008g000194</name>
</gene>
<proteinExistence type="predicted"/>
<dbReference type="AlphaFoldDB" id="A0A0G4P8X9"/>
<organism evidence="1 2">
    <name type="scientific">Penicillium camemberti (strain FM 013)</name>
    <dbReference type="NCBI Taxonomy" id="1429867"/>
    <lineage>
        <taxon>Eukaryota</taxon>
        <taxon>Fungi</taxon>
        <taxon>Dikarya</taxon>
        <taxon>Ascomycota</taxon>
        <taxon>Pezizomycotina</taxon>
        <taxon>Eurotiomycetes</taxon>
        <taxon>Eurotiomycetidae</taxon>
        <taxon>Eurotiales</taxon>
        <taxon>Aspergillaceae</taxon>
        <taxon>Penicillium</taxon>
    </lineage>
</organism>
<evidence type="ECO:0000313" key="1">
    <source>
        <dbReference type="EMBL" id="CRL22765.1"/>
    </source>
</evidence>
<protein>
    <submittedName>
        <fullName evidence="1">Str. FM013</fullName>
    </submittedName>
</protein>